<proteinExistence type="predicted"/>
<dbReference type="RefSeq" id="WP_225889349.1">
    <property type="nucleotide sequence ID" value="NZ_CP021983.2"/>
</dbReference>
<organism evidence="4 5">
    <name type="scientific">Halomicronema hongdechloris C2206</name>
    <dbReference type="NCBI Taxonomy" id="1641165"/>
    <lineage>
        <taxon>Bacteria</taxon>
        <taxon>Bacillati</taxon>
        <taxon>Cyanobacteriota</taxon>
        <taxon>Cyanophyceae</taxon>
        <taxon>Nodosilineales</taxon>
        <taxon>Nodosilineaceae</taxon>
        <taxon>Halomicronema</taxon>
    </lineage>
</organism>
<evidence type="ECO:0000256" key="2">
    <source>
        <dbReference type="SAM" id="Phobius"/>
    </source>
</evidence>
<dbReference type="KEGG" id="hhg:XM38_037510"/>
<dbReference type="EMBL" id="CP021983">
    <property type="protein sequence ID" value="ASC72792.1"/>
    <property type="molecule type" value="Genomic_DNA"/>
</dbReference>
<dbReference type="AlphaFoldDB" id="A0A1Z3HRB3"/>
<protein>
    <recommendedName>
        <fullName evidence="3">SGNH hydrolase-type esterase domain-containing protein</fullName>
    </recommendedName>
</protein>
<sequence>MARSRYPLKVVKGLARRLQLVPTWALLSLAMNGVLFVAVLVALSQRPEPVTPSSSMRPPSANAAAKEESSEPAQLGRRHQLTYQQWLSLLQQEADAIASRDLDRQTVLLGDSLSLWFPPELLPGYRTWINQGISGETSAGLLQRLNLLDDLDPDVIFLMIGINDLIWGVPEAEVVQNSRDIIRHLRRHHPQARIVLQSILPHGAEQATWEGRERLLVLPNTRIQAINAEFRHLARNYSIDYLDLYPLFADGDGALRAHLTTDGLHLNRQGYLVWRTAIALTLQQD</sequence>
<accession>A0A1Z3HRB3</accession>
<evidence type="ECO:0000313" key="4">
    <source>
        <dbReference type="EMBL" id="ASC72792.1"/>
    </source>
</evidence>
<dbReference type="Gene3D" id="3.40.50.1110">
    <property type="entry name" value="SGNH hydrolase"/>
    <property type="match status" value="1"/>
</dbReference>
<feature type="transmembrane region" description="Helical" evidence="2">
    <location>
        <begin position="21"/>
        <end position="43"/>
    </location>
</feature>
<dbReference type="InterPro" id="IPR013830">
    <property type="entry name" value="SGNH_hydro"/>
</dbReference>
<keyword evidence="2" id="KW-0472">Membrane</keyword>
<evidence type="ECO:0000259" key="3">
    <source>
        <dbReference type="Pfam" id="PF13472"/>
    </source>
</evidence>
<dbReference type="STRING" id="1641165.XM38_06490"/>
<keyword evidence="5" id="KW-1185">Reference proteome</keyword>
<dbReference type="Pfam" id="PF13472">
    <property type="entry name" value="Lipase_GDSL_2"/>
    <property type="match status" value="1"/>
</dbReference>
<gene>
    <name evidence="4" type="ORF">XM38_037510</name>
</gene>
<dbReference type="GO" id="GO:0004622">
    <property type="term" value="F:phosphatidylcholine lysophospholipase activity"/>
    <property type="evidence" value="ECO:0007669"/>
    <property type="project" value="TreeGrafter"/>
</dbReference>
<dbReference type="InterPro" id="IPR051532">
    <property type="entry name" value="Ester_Hydrolysis_Enzymes"/>
</dbReference>
<feature type="region of interest" description="Disordered" evidence="1">
    <location>
        <begin position="48"/>
        <end position="76"/>
    </location>
</feature>
<name>A0A1Z3HRB3_9CYAN</name>
<evidence type="ECO:0000256" key="1">
    <source>
        <dbReference type="SAM" id="MobiDB-lite"/>
    </source>
</evidence>
<reference evidence="4 5" key="1">
    <citation type="journal article" date="2016" name="Biochim. Biophys. Acta">
        <title>Characterization of red-shifted phycobilisomes isolated from the chlorophyll f-containing cyanobacterium Halomicronema hongdechloris.</title>
        <authorList>
            <person name="Li Y."/>
            <person name="Lin Y."/>
            <person name="Garvey C.J."/>
            <person name="Birch D."/>
            <person name="Corkery R.W."/>
            <person name="Loughlin P.C."/>
            <person name="Scheer H."/>
            <person name="Willows R.D."/>
            <person name="Chen M."/>
        </authorList>
    </citation>
    <scope>NUCLEOTIDE SEQUENCE [LARGE SCALE GENOMIC DNA]</scope>
    <source>
        <strain evidence="4 5">C2206</strain>
    </source>
</reference>
<dbReference type="PANTHER" id="PTHR30383:SF5">
    <property type="entry name" value="SGNH HYDROLASE-TYPE ESTERASE DOMAIN-CONTAINING PROTEIN"/>
    <property type="match status" value="1"/>
</dbReference>
<keyword evidence="2" id="KW-1133">Transmembrane helix</keyword>
<feature type="domain" description="SGNH hydrolase-type esterase" evidence="3">
    <location>
        <begin position="124"/>
        <end position="271"/>
    </location>
</feature>
<dbReference type="SUPFAM" id="SSF52266">
    <property type="entry name" value="SGNH hydrolase"/>
    <property type="match status" value="1"/>
</dbReference>
<dbReference type="PANTHER" id="PTHR30383">
    <property type="entry name" value="THIOESTERASE 1/PROTEASE 1/LYSOPHOSPHOLIPASE L1"/>
    <property type="match status" value="1"/>
</dbReference>
<evidence type="ECO:0000313" key="5">
    <source>
        <dbReference type="Proteomes" id="UP000191901"/>
    </source>
</evidence>
<keyword evidence="2" id="KW-0812">Transmembrane</keyword>
<dbReference type="Proteomes" id="UP000191901">
    <property type="component" value="Chromosome"/>
</dbReference>
<dbReference type="InterPro" id="IPR036514">
    <property type="entry name" value="SGNH_hydro_sf"/>
</dbReference>